<dbReference type="Gene3D" id="1.10.1040.10">
    <property type="entry name" value="N-(1-d-carboxylethyl)-l-norvaline Dehydrogenase, domain 2"/>
    <property type="match status" value="1"/>
</dbReference>
<keyword evidence="7" id="KW-1185">Reference proteome</keyword>
<gene>
    <name evidence="6" type="ORF">HMPREF0179_00069</name>
</gene>
<dbReference type="InterPro" id="IPR015815">
    <property type="entry name" value="HIBADH-related"/>
</dbReference>
<dbReference type="GO" id="GO:0051287">
    <property type="term" value="F:NAD binding"/>
    <property type="evidence" value="ECO:0007669"/>
    <property type="project" value="InterPro"/>
</dbReference>
<dbReference type="GO" id="GO:0016616">
    <property type="term" value="F:oxidoreductase activity, acting on the CH-OH group of donors, NAD or NADP as acceptor"/>
    <property type="evidence" value="ECO:0007669"/>
    <property type="project" value="TreeGrafter"/>
</dbReference>
<dbReference type="GO" id="GO:0050661">
    <property type="term" value="F:NADP binding"/>
    <property type="evidence" value="ECO:0007669"/>
    <property type="project" value="InterPro"/>
</dbReference>
<evidence type="ECO:0000256" key="1">
    <source>
        <dbReference type="ARBA" id="ARBA00023002"/>
    </source>
</evidence>
<comment type="caution">
    <text evidence="6">The sequence shown here is derived from an EMBL/GenBank/DDBJ whole genome shotgun (WGS) entry which is preliminary data.</text>
</comment>
<keyword evidence="2" id="KW-0520">NAD</keyword>
<dbReference type="EMBL" id="ADCP02000002">
    <property type="protein sequence ID" value="EFV46117.2"/>
    <property type="molecule type" value="Genomic_DNA"/>
</dbReference>
<dbReference type="PANTHER" id="PTHR22981">
    <property type="entry name" value="3-HYDROXYISOBUTYRATE DEHYDROGENASE-RELATED"/>
    <property type="match status" value="1"/>
</dbReference>
<dbReference type="eggNOG" id="COG2084">
    <property type="taxonomic scope" value="Bacteria"/>
</dbReference>
<dbReference type="GeneID" id="78087132"/>
<organism evidence="6 7">
    <name type="scientific">Bilophila wadsworthia (strain 3_1_6)</name>
    <dbReference type="NCBI Taxonomy" id="563192"/>
    <lineage>
        <taxon>Bacteria</taxon>
        <taxon>Pseudomonadati</taxon>
        <taxon>Thermodesulfobacteriota</taxon>
        <taxon>Desulfovibrionia</taxon>
        <taxon>Desulfovibrionales</taxon>
        <taxon>Desulfovibrionaceae</taxon>
        <taxon>Bilophila</taxon>
    </lineage>
</organism>
<accession>E5Y1L0</accession>
<dbReference type="InterPro" id="IPR008927">
    <property type="entry name" value="6-PGluconate_DH-like_C_sf"/>
</dbReference>
<name>E5Y1L0_BILW3</name>
<evidence type="ECO:0000256" key="2">
    <source>
        <dbReference type="ARBA" id="ARBA00023027"/>
    </source>
</evidence>
<keyword evidence="1" id="KW-0560">Oxidoreductase</keyword>
<dbReference type="RefSeq" id="WP_016360953.1">
    <property type="nucleotide sequence ID" value="NZ_KE150239.1"/>
</dbReference>
<dbReference type="Proteomes" id="UP000006034">
    <property type="component" value="Unassembled WGS sequence"/>
</dbReference>
<evidence type="ECO:0000259" key="4">
    <source>
        <dbReference type="Pfam" id="PF03446"/>
    </source>
</evidence>
<feature type="active site" evidence="3">
    <location>
        <position position="172"/>
    </location>
</feature>
<dbReference type="InterPro" id="IPR029154">
    <property type="entry name" value="HIBADH-like_NADP-bd"/>
</dbReference>
<dbReference type="HOGENOM" id="CLU_035117_0_3_7"/>
<evidence type="ECO:0008006" key="8">
    <source>
        <dbReference type="Google" id="ProtNLM"/>
    </source>
</evidence>
<dbReference type="PANTHER" id="PTHR22981:SF7">
    <property type="entry name" value="3-HYDROXYISOBUTYRATE DEHYDROGENASE, MITOCHONDRIAL"/>
    <property type="match status" value="1"/>
</dbReference>
<dbReference type="AlphaFoldDB" id="E5Y1L0"/>
<dbReference type="SUPFAM" id="SSF48179">
    <property type="entry name" value="6-phosphogluconate dehydrogenase C-terminal domain-like"/>
    <property type="match status" value="1"/>
</dbReference>
<reference evidence="6 7" key="2">
    <citation type="submission" date="2013-04" db="EMBL/GenBank/DDBJ databases">
        <title>The Genome Sequence of Bilophila wadsworthia 3_1_6.</title>
        <authorList>
            <consortium name="The Broad Institute Genomics Platform"/>
            <person name="Earl A."/>
            <person name="Ward D."/>
            <person name="Feldgarden M."/>
            <person name="Gevers D."/>
            <person name="Sibley C."/>
            <person name="Strauss J."/>
            <person name="Allen-Vercoe E."/>
            <person name="Walker B."/>
            <person name="Young S."/>
            <person name="Zeng Q."/>
            <person name="Gargeya S."/>
            <person name="Fitzgerald M."/>
            <person name="Haas B."/>
            <person name="Abouelleil A."/>
            <person name="Allen A.W."/>
            <person name="Alvarado L."/>
            <person name="Arachchi H.M."/>
            <person name="Berlin A.M."/>
            <person name="Chapman S.B."/>
            <person name="Gainer-Dewar J."/>
            <person name="Goldberg J."/>
            <person name="Griggs A."/>
            <person name="Gujja S."/>
            <person name="Hansen M."/>
            <person name="Howarth C."/>
            <person name="Imamovic A."/>
            <person name="Ireland A."/>
            <person name="Larimer J."/>
            <person name="McCowan C."/>
            <person name="Murphy C."/>
            <person name="Pearson M."/>
            <person name="Poon T.W."/>
            <person name="Priest M."/>
            <person name="Roberts A."/>
            <person name="Saif S."/>
            <person name="Shea T."/>
            <person name="Sisk P."/>
            <person name="Sykes S."/>
            <person name="Wortman J."/>
            <person name="Nusbaum C."/>
            <person name="Birren B."/>
        </authorList>
    </citation>
    <scope>NUCLEOTIDE SEQUENCE [LARGE SCALE GENOMIC DNA]</scope>
    <source>
        <strain evidence="6 7">3_1_6</strain>
    </source>
</reference>
<dbReference type="InterPro" id="IPR006115">
    <property type="entry name" value="6PGDH_NADP-bd"/>
</dbReference>
<dbReference type="PIRSF" id="PIRSF000103">
    <property type="entry name" value="HIBADH"/>
    <property type="match status" value="1"/>
</dbReference>
<evidence type="ECO:0000313" key="7">
    <source>
        <dbReference type="Proteomes" id="UP000006034"/>
    </source>
</evidence>
<dbReference type="OrthoDB" id="9804542at2"/>
<dbReference type="InterPro" id="IPR013328">
    <property type="entry name" value="6PGD_dom2"/>
</dbReference>
<feature type="domain" description="6-phosphogluconate dehydrogenase NADP-binding" evidence="4">
    <location>
        <begin position="3"/>
        <end position="154"/>
    </location>
</feature>
<reference evidence="6 7" key="1">
    <citation type="submission" date="2010-10" db="EMBL/GenBank/DDBJ databases">
        <authorList>
            <consortium name="The Broad Institute Genome Sequencing Platform"/>
            <person name="Ward D."/>
            <person name="Earl A."/>
            <person name="Feldgarden M."/>
            <person name="Young S.K."/>
            <person name="Gargeya S."/>
            <person name="Zeng Q."/>
            <person name="Alvarado L."/>
            <person name="Berlin A."/>
            <person name="Bochicchio J."/>
            <person name="Chapman S.B."/>
            <person name="Chen Z."/>
            <person name="Freedman E."/>
            <person name="Gellesch M."/>
            <person name="Goldberg J."/>
            <person name="Griggs A."/>
            <person name="Gujja S."/>
            <person name="Heilman E."/>
            <person name="Heiman D."/>
            <person name="Howarth C."/>
            <person name="Mehta T."/>
            <person name="Neiman D."/>
            <person name="Pearson M."/>
            <person name="Roberts A."/>
            <person name="Saif S."/>
            <person name="Shea T."/>
            <person name="Shenoy N."/>
            <person name="Sisk P."/>
            <person name="Stolte C."/>
            <person name="Sykes S."/>
            <person name="White J."/>
            <person name="Yandava C."/>
            <person name="Allen-Vercoe E."/>
            <person name="Sibley C."/>
            <person name="Ambrose C.E."/>
            <person name="Strauss J."/>
            <person name="Daigneault M."/>
            <person name="Haas B."/>
            <person name="Nusbaum C."/>
            <person name="Birren B."/>
        </authorList>
    </citation>
    <scope>NUCLEOTIDE SEQUENCE [LARGE SCALE GENOMIC DNA]</scope>
    <source>
        <strain evidence="6 7">3_1_6</strain>
    </source>
</reference>
<dbReference type="STRING" id="563192.HMPREF0179_00069"/>
<proteinExistence type="predicted"/>
<sequence>MDTVGIVGLGVMGSNCAKKLMESGVPVAGYDPYPPAVKRASEAGVAVCGSPAELAGKARVILMFVPGPADTEKVVLGEGGIASGAPEGTVVVNMSTVDPGVNIRMGEALAPKGIDFVDAPVMGSPSGVGSWAFALGGSDEALAKIKDVLLVLSGSEEKLFHIGPLGHGNKLKLLNNMMLGAIDACAAETMALAEHMGLSQKTLIDVAVAANARVLSSAYKEIGTRIAEGRYDEPTFTVDMLIKDNRLCLDMAREYGAPLILGAAVDYVHRMVSVQGYGAKDHAVSWKAVAKNWKA</sequence>
<evidence type="ECO:0000256" key="3">
    <source>
        <dbReference type="PIRSR" id="PIRSR000103-1"/>
    </source>
</evidence>
<dbReference type="SUPFAM" id="SSF51735">
    <property type="entry name" value="NAD(P)-binding Rossmann-fold domains"/>
    <property type="match status" value="1"/>
</dbReference>
<dbReference type="Pfam" id="PF03446">
    <property type="entry name" value="NAD_binding_2"/>
    <property type="match status" value="1"/>
</dbReference>
<dbReference type="Pfam" id="PF14833">
    <property type="entry name" value="NAD_binding_11"/>
    <property type="match status" value="1"/>
</dbReference>
<protein>
    <recommendedName>
        <fullName evidence="8">3-hydroxyisobutyrate dehydrogenase</fullName>
    </recommendedName>
</protein>
<evidence type="ECO:0000313" key="6">
    <source>
        <dbReference type="EMBL" id="EFV46117.2"/>
    </source>
</evidence>
<dbReference type="Gene3D" id="3.40.50.720">
    <property type="entry name" value="NAD(P)-binding Rossmann-like Domain"/>
    <property type="match status" value="1"/>
</dbReference>
<feature type="domain" description="3-hydroxyisobutyrate dehydrogenase-like NAD-binding" evidence="5">
    <location>
        <begin position="166"/>
        <end position="283"/>
    </location>
</feature>
<dbReference type="InterPro" id="IPR036291">
    <property type="entry name" value="NAD(P)-bd_dom_sf"/>
</dbReference>
<evidence type="ECO:0000259" key="5">
    <source>
        <dbReference type="Pfam" id="PF14833"/>
    </source>
</evidence>